<dbReference type="PANTHER" id="PTHR33175">
    <property type="entry name" value="DNA-BINDING PROTEIN HU"/>
    <property type="match status" value="1"/>
</dbReference>
<dbReference type="GO" id="GO:0006260">
    <property type="term" value="P:DNA replication"/>
    <property type="evidence" value="ECO:0007669"/>
    <property type="project" value="UniProtKB-KW"/>
</dbReference>
<evidence type="ECO:0000256" key="10">
    <source>
        <dbReference type="ARBA" id="ARBA00046140"/>
    </source>
</evidence>
<evidence type="ECO:0000256" key="6">
    <source>
        <dbReference type="ARBA" id="ARBA00022921"/>
    </source>
</evidence>
<dbReference type="Gene3D" id="1.10.10.10">
    <property type="entry name" value="Winged helix-like DNA-binding domain superfamily/Winged helix DNA-binding domain"/>
    <property type="match status" value="1"/>
</dbReference>
<dbReference type="GO" id="GO:0003677">
    <property type="term" value="F:DNA binding"/>
    <property type="evidence" value="ECO:0007669"/>
    <property type="project" value="UniProtKB-KW"/>
</dbReference>
<comment type="subunit">
    <text evidence="3">Homodimer.</text>
</comment>
<evidence type="ECO:0000256" key="4">
    <source>
        <dbReference type="ARBA" id="ARBA00016145"/>
    </source>
</evidence>
<evidence type="ECO:0000256" key="2">
    <source>
        <dbReference type="ARBA" id="ARBA00010529"/>
    </source>
</evidence>
<dbReference type="SUPFAM" id="SSF47729">
    <property type="entry name" value="IHF-like DNA-binding proteins"/>
    <property type="match status" value="1"/>
</dbReference>
<feature type="domain" description="HU" evidence="11">
    <location>
        <begin position="1"/>
        <end position="126"/>
    </location>
</feature>
<dbReference type="InterPro" id="IPR000119">
    <property type="entry name" value="Hist_DNA-bd"/>
</dbReference>
<dbReference type="AlphaFoldDB" id="A0A173X3A0"/>
<evidence type="ECO:0000256" key="5">
    <source>
        <dbReference type="ARBA" id="ARBA00022705"/>
    </source>
</evidence>
<comment type="subcellular location">
    <subcellularLocation>
        <location evidence="1">Virion</location>
    </subcellularLocation>
</comment>
<evidence type="ECO:0000259" key="11">
    <source>
        <dbReference type="Pfam" id="PF18291"/>
    </source>
</evidence>
<dbReference type="RefSeq" id="WP_055278272.1">
    <property type="nucleotide sequence ID" value="NZ_CABIXA010000001.1"/>
</dbReference>
<dbReference type="InterPro" id="IPR010992">
    <property type="entry name" value="IHF-like_DNA-bd_dom_sf"/>
</dbReference>
<dbReference type="Pfam" id="PF18291">
    <property type="entry name" value="HU-HIG"/>
    <property type="match status" value="1"/>
</dbReference>
<dbReference type="Proteomes" id="UP000095517">
    <property type="component" value="Unassembled WGS sequence"/>
</dbReference>
<dbReference type="EMBL" id="CYZH01000001">
    <property type="protein sequence ID" value="CUN44838.1"/>
    <property type="molecule type" value="Genomic_DNA"/>
</dbReference>
<comment type="similarity">
    <text evidence="2">Belongs to the bacterial histone-like protein family.</text>
</comment>
<comment type="function">
    <text evidence="10">DNA-binding protein that plays a critical role in nucleoid compaction, genome replication and DNA replication and transcription. Binds to both ssDNA and dsDNA with a binding site covering about 15 nucleotides. Displays DNA-supercoiling activity only when associated with the viral DNA topoisomerase 2.</text>
</comment>
<evidence type="ECO:0000256" key="7">
    <source>
        <dbReference type="ARBA" id="ARBA00023125"/>
    </source>
</evidence>
<keyword evidence="6" id="KW-0426">Late protein</keyword>
<keyword evidence="7 12" id="KW-0238">DNA-binding</keyword>
<reference evidence="12 13" key="1">
    <citation type="submission" date="2015-09" db="EMBL/GenBank/DDBJ databases">
        <authorList>
            <consortium name="Pathogen Informatics"/>
        </authorList>
    </citation>
    <scope>NUCLEOTIDE SEQUENCE [LARGE SCALE GENOMIC DNA]</scope>
    <source>
        <strain evidence="12 13">2789STDY5608840</strain>
    </source>
</reference>
<dbReference type="Gene3D" id="4.10.520.10">
    <property type="entry name" value="IHF-like DNA-binding proteins"/>
    <property type="match status" value="1"/>
</dbReference>
<evidence type="ECO:0000256" key="1">
    <source>
        <dbReference type="ARBA" id="ARBA00004328"/>
    </source>
</evidence>
<protein>
    <recommendedName>
        <fullName evidence="4">Viral histone-like protein</fullName>
    </recommendedName>
    <alternativeName>
        <fullName evidence="9">DNA-binding protein pA104R</fullName>
    </alternativeName>
    <alternativeName>
        <fullName evidence="8">pA104R</fullName>
    </alternativeName>
</protein>
<name>A0A173X3A0_9BACE</name>
<accession>A0A173X3A0</accession>
<evidence type="ECO:0000313" key="12">
    <source>
        <dbReference type="EMBL" id="CUN44838.1"/>
    </source>
</evidence>
<keyword evidence="5" id="KW-0235">DNA replication</keyword>
<dbReference type="STRING" id="338188.ERS852397_00246"/>
<evidence type="ECO:0000256" key="9">
    <source>
        <dbReference type="ARBA" id="ARBA00033227"/>
    </source>
</evidence>
<dbReference type="InterPro" id="IPR036388">
    <property type="entry name" value="WH-like_DNA-bd_sf"/>
</dbReference>
<dbReference type="PANTHER" id="PTHR33175:SF13">
    <property type="entry name" value="HISTONE-LIKE PROTEIN"/>
    <property type="match status" value="1"/>
</dbReference>
<evidence type="ECO:0000256" key="3">
    <source>
        <dbReference type="ARBA" id="ARBA00011738"/>
    </source>
</evidence>
<organism evidence="12 13">
    <name type="scientific">Bacteroides finegoldii</name>
    <dbReference type="NCBI Taxonomy" id="338188"/>
    <lineage>
        <taxon>Bacteria</taxon>
        <taxon>Pseudomonadati</taxon>
        <taxon>Bacteroidota</taxon>
        <taxon>Bacteroidia</taxon>
        <taxon>Bacteroidales</taxon>
        <taxon>Bacteroidaceae</taxon>
        <taxon>Bacteroides</taxon>
    </lineage>
</organism>
<dbReference type="InterPro" id="IPR041607">
    <property type="entry name" value="HU-HIG"/>
</dbReference>
<proteinExistence type="inferred from homology"/>
<dbReference type="GO" id="GO:0005829">
    <property type="term" value="C:cytosol"/>
    <property type="evidence" value="ECO:0007669"/>
    <property type="project" value="TreeGrafter"/>
</dbReference>
<sequence length="214" mass="25135">MAVQFELYKTPMPKEKKNKVRYHARPISYETVNTENLVYRIHERCSLSPSDVIATLEELKYEVAQCLKEGKKVHIDGLGYLQVTLSCEEEIRDPKAKRVHKVKLKAIKFKADKELKAELSDMHFKRSKYKPHSTELSNTEIDMELTKYFAENHIITRKDFQYLCGMTQITAYRHIKRLIAEKKLQNKGTTHQPIYTPVPGNYRVSVDIKYKDKK</sequence>
<evidence type="ECO:0000256" key="8">
    <source>
        <dbReference type="ARBA" id="ARBA00033120"/>
    </source>
</evidence>
<gene>
    <name evidence="12" type="ORF">ERS852397_00246</name>
</gene>
<dbReference type="GO" id="GO:0030527">
    <property type="term" value="F:structural constituent of chromatin"/>
    <property type="evidence" value="ECO:0007669"/>
    <property type="project" value="InterPro"/>
</dbReference>
<evidence type="ECO:0000313" key="13">
    <source>
        <dbReference type="Proteomes" id="UP000095517"/>
    </source>
</evidence>